<dbReference type="RefSeq" id="XP_013391962.1">
    <property type="nucleotide sequence ID" value="XM_013536508.1"/>
</dbReference>
<proteinExistence type="predicted"/>
<dbReference type="GeneID" id="106160017"/>
<feature type="compositionally biased region" description="Basic and acidic residues" evidence="1">
    <location>
        <begin position="196"/>
        <end position="207"/>
    </location>
</feature>
<reference evidence="3" key="1">
    <citation type="submission" date="2025-08" db="UniProtKB">
        <authorList>
            <consortium name="RefSeq"/>
        </authorList>
    </citation>
    <scope>IDENTIFICATION</scope>
    <source>
        <tissue evidence="3">Gonads</tissue>
    </source>
</reference>
<evidence type="ECO:0000313" key="3">
    <source>
        <dbReference type="RefSeq" id="XP_013391962.1"/>
    </source>
</evidence>
<keyword evidence="2" id="KW-1185">Reference proteome</keyword>
<dbReference type="InParanoid" id="A0A1S3I124"/>
<sequence>MMDSEDHAVFVVGDTKEEEEEEECAGAAASLIAIPGATGGQYSDLGTFKDSLSQDYAPHRQLHSVQTEQAIGEVIILQRGRAFSLPNVSSMMQARAHNEIGLDLRKISDDLNMEYKDHHEKVQKAARNRRESAPASVLSSSFTGASVEDNHSFFQRLYRLLFAPTPSQPRRPARVRRYTISNLETLPDEQSENSSNEDHQDIFAHSL</sequence>
<dbReference type="AlphaFoldDB" id="A0A1S3I124"/>
<dbReference type="Proteomes" id="UP000085678">
    <property type="component" value="Unplaced"/>
</dbReference>
<name>A0A1S3I124_LINAN</name>
<gene>
    <name evidence="3" type="primary">LOC106160017</name>
</gene>
<dbReference type="KEGG" id="lak:106160017"/>
<evidence type="ECO:0000256" key="1">
    <source>
        <dbReference type="SAM" id="MobiDB-lite"/>
    </source>
</evidence>
<accession>A0A1S3I124</accession>
<feature type="region of interest" description="Disordered" evidence="1">
    <location>
        <begin position="183"/>
        <end position="207"/>
    </location>
</feature>
<organism evidence="2 3">
    <name type="scientific">Lingula anatina</name>
    <name type="common">Brachiopod</name>
    <name type="synonym">Lingula unguis</name>
    <dbReference type="NCBI Taxonomy" id="7574"/>
    <lineage>
        <taxon>Eukaryota</taxon>
        <taxon>Metazoa</taxon>
        <taxon>Spiralia</taxon>
        <taxon>Lophotrochozoa</taxon>
        <taxon>Brachiopoda</taxon>
        <taxon>Linguliformea</taxon>
        <taxon>Lingulata</taxon>
        <taxon>Lingulida</taxon>
        <taxon>Linguloidea</taxon>
        <taxon>Lingulidae</taxon>
        <taxon>Lingula</taxon>
    </lineage>
</organism>
<evidence type="ECO:0000313" key="2">
    <source>
        <dbReference type="Proteomes" id="UP000085678"/>
    </source>
</evidence>
<protein>
    <submittedName>
        <fullName evidence="3">Uncharacterized protein LOC106160017</fullName>
    </submittedName>
</protein>